<name>A0ABN9SED4_9DINO</name>
<gene>
    <name evidence="1" type="ORF">PCOR1329_LOCUS29066</name>
</gene>
<evidence type="ECO:0000313" key="1">
    <source>
        <dbReference type="EMBL" id="CAK0830414.1"/>
    </source>
</evidence>
<sequence length="108" mass="10852">HVGAPSGSAKKVCPEGAAQLGELASRRRLRLPREALLALLRAREASGLGPLLRAAGCAGDGPVLVREDAEDAGGAAAVPWLAGAVHGGDSVCLLAPQEALERCQALLG</sequence>
<keyword evidence="2" id="KW-1185">Reference proteome</keyword>
<feature type="non-terminal residue" evidence="1">
    <location>
        <position position="1"/>
    </location>
</feature>
<organism evidence="1 2">
    <name type="scientific">Prorocentrum cordatum</name>
    <dbReference type="NCBI Taxonomy" id="2364126"/>
    <lineage>
        <taxon>Eukaryota</taxon>
        <taxon>Sar</taxon>
        <taxon>Alveolata</taxon>
        <taxon>Dinophyceae</taxon>
        <taxon>Prorocentrales</taxon>
        <taxon>Prorocentraceae</taxon>
        <taxon>Prorocentrum</taxon>
    </lineage>
</organism>
<dbReference type="Proteomes" id="UP001189429">
    <property type="component" value="Unassembled WGS sequence"/>
</dbReference>
<comment type="caution">
    <text evidence="1">The sequence shown here is derived from an EMBL/GenBank/DDBJ whole genome shotgun (WGS) entry which is preliminary data.</text>
</comment>
<accession>A0ABN9SED4</accession>
<dbReference type="EMBL" id="CAUYUJ010010878">
    <property type="protein sequence ID" value="CAK0830414.1"/>
    <property type="molecule type" value="Genomic_DNA"/>
</dbReference>
<reference evidence="1" key="1">
    <citation type="submission" date="2023-10" db="EMBL/GenBank/DDBJ databases">
        <authorList>
            <person name="Chen Y."/>
            <person name="Shah S."/>
            <person name="Dougan E. K."/>
            <person name="Thang M."/>
            <person name="Chan C."/>
        </authorList>
    </citation>
    <scope>NUCLEOTIDE SEQUENCE [LARGE SCALE GENOMIC DNA]</scope>
</reference>
<evidence type="ECO:0000313" key="2">
    <source>
        <dbReference type="Proteomes" id="UP001189429"/>
    </source>
</evidence>
<proteinExistence type="predicted"/>
<protein>
    <submittedName>
        <fullName evidence="1">Uncharacterized protein</fullName>
    </submittedName>
</protein>